<keyword evidence="3" id="KW-0449">Lipoprotein</keyword>
<dbReference type="HOGENOM" id="CLU_037016_0_0_4"/>
<evidence type="ECO:0000313" key="3">
    <source>
        <dbReference type="EMBL" id="EET05248.1"/>
    </source>
</evidence>
<dbReference type="Pfam" id="PF09992">
    <property type="entry name" value="NAGPA"/>
    <property type="match status" value="1"/>
</dbReference>
<feature type="signal peptide" evidence="1">
    <location>
        <begin position="1"/>
        <end position="29"/>
    </location>
</feature>
<keyword evidence="1" id="KW-0732">Signal</keyword>
<proteinExistence type="predicted"/>
<dbReference type="Pfam" id="PF05036">
    <property type="entry name" value="SPOR"/>
    <property type="match status" value="1"/>
</dbReference>
<dbReference type="PROSITE" id="PS51724">
    <property type="entry name" value="SPOR"/>
    <property type="match status" value="1"/>
</dbReference>
<accession>A0A0E1VWF7</accession>
<dbReference type="PANTHER" id="PTHR40446">
    <property type="entry name" value="N-ACETYLGLUCOSAMINE-1-PHOSPHODIESTER ALPHA-N-ACETYLGLUCOSAMINIDASE"/>
    <property type="match status" value="1"/>
</dbReference>
<dbReference type="EMBL" id="CM000833">
    <property type="protein sequence ID" value="EET05248.1"/>
    <property type="molecule type" value="Genomic_DNA"/>
</dbReference>
<organism evidence="3">
    <name type="scientific">Burkholderia pseudomallei 1710a</name>
    <dbReference type="NCBI Taxonomy" id="320371"/>
    <lineage>
        <taxon>Bacteria</taxon>
        <taxon>Pseudomonadati</taxon>
        <taxon>Pseudomonadota</taxon>
        <taxon>Betaproteobacteria</taxon>
        <taxon>Burkholderiales</taxon>
        <taxon>Burkholderiaceae</taxon>
        <taxon>Burkholderia</taxon>
        <taxon>pseudomallei group</taxon>
    </lineage>
</organism>
<dbReference type="RefSeq" id="WP_004529368.1">
    <property type="nucleotide sequence ID" value="NZ_CM000833.1"/>
</dbReference>
<protein>
    <submittedName>
        <fullName evidence="3">Putative lipoprotein</fullName>
    </submittedName>
</protein>
<feature type="chain" id="PRO_5002388035" evidence="1">
    <location>
        <begin position="30"/>
        <end position="563"/>
    </location>
</feature>
<reference evidence="3" key="1">
    <citation type="submission" date="2009-05" db="EMBL/GenBank/DDBJ databases">
        <authorList>
            <person name="Harkins D.M."/>
            <person name="DeShazer D."/>
            <person name="Woods D.E."/>
            <person name="Brinkac L.M."/>
            <person name="Brown K.A."/>
            <person name="Hung G.C."/>
            <person name="Tuanyok A."/>
            <person name="Zhang B."/>
            <person name="Nierman W.C."/>
        </authorList>
    </citation>
    <scope>NUCLEOTIDE SEQUENCE [LARGE SCALE GENOMIC DNA]</scope>
    <source>
        <strain evidence="3">1710a</strain>
    </source>
</reference>
<dbReference type="Gene3D" id="3.30.70.1070">
    <property type="entry name" value="Sporulation related repeat"/>
    <property type="match status" value="1"/>
</dbReference>
<dbReference type="Proteomes" id="UP000001812">
    <property type="component" value="Chromosome II"/>
</dbReference>
<dbReference type="PROSITE" id="PS51257">
    <property type="entry name" value="PROKAR_LIPOPROTEIN"/>
    <property type="match status" value="1"/>
</dbReference>
<dbReference type="PANTHER" id="PTHR40446:SF2">
    <property type="entry name" value="N-ACETYLGLUCOSAMINE-1-PHOSPHODIESTER ALPHA-N-ACETYLGLUCOSAMINIDASE"/>
    <property type="match status" value="1"/>
</dbReference>
<dbReference type="AlphaFoldDB" id="A0A0E1VWF7"/>
<dbReference type="InterPro" id="IPR018711">
    <property type="entry name" value="NAGPA"/>
</dbReference>
<dbReference type="GO" id="GO:0042834">
    <property type="term" value="F:peptidoglycan binding"/>
    <property type="evidence" value="ECO:0007669"/>
    <property type="project" value="InterPro"/>
</dbReference>
<name>A0A0E1VWF7_BURPE</name>
<sequence>MRTTKSPGISVIRQRLAVALPLALTLTLASCGGDDLTPAAQRWAMPGTELPLGPQGLAQSVSTQTLAAGVAYYQIKRGAASAADFWTVNLGFYATQAAAQADAANLAAAGFATRVDASAGTDLQGKVLGYWLSAGRYATQAEATAAAARIAQATQNRYKPGTRHTSLAGAPTTGPWIVNVLAIDPSRAGAALSLALPGGDDLGAGGETVSAARARVNALAGVNGGFFTNINPFGAPLPPRSPVGATVVDGRLVAAAIGRRPGLLLARDANGRQRATVVRNLATSITLTDAQGRAIAVQTLNRPILGTVVNCGAQARTPTSEPAQDTVCTNYDDLVMYDSLYLRGGASNTLVDASYQGARYELVVDANGAVVAGHATLGAPPPPNGYVLQGLGASAAWLQAHATPGTRLAVSRRLSADGADLALASGMSLVEAGPTLSVPNLAQSAAQEGFAPTVGGVDAGEGAAANGNWYNGWYVARNGRTAAGVAADGTILLVEIDGRQPALSVGTSIPETAAVMAWLGATSAVNLDGGGSSNMVVGGKMVGHPSDAVGERGVGDTLMLLPG</sequence>
<feature type="domain" description="SPOR" evidence="2">
    <location>
        <begin position="80"/>
        <end position="163"/>
    </location>
</feature>
<dbReference type="SUPFAM" id="SSF110997">
    <property type="entry name" value="Sporulation related repeat"/>
    <property type="match status" value="1"/>
</dbReference>
<dbReference type="InterPro" id="IPR007730">
    <property type="entry name" value="SPOR-like_dom"/>
</dbReference>
<evidence type="ECO:0000256" key="1">
    <source>
        <dbReference type="SAM" id="SignalP"/>
    </source>
</evidence>
<evidence type="ECO:0000259" key="2">
    <source>
        <dbReference type="PROSITE" id="PS51724"/>
    </source>
</evidence>
<dbReference type="InterPro" id="IPR036680">
    <property type="entry name" value="SPOR-like_sf"/>
</dbReference>
<gene>
    <name evidence="3" type="ORF">BURPS1710A_A2197</name>
</gene>